<feature type="compositionally biased region" description="Basic and acidic residues" evidence="1">
    <location>
        <begin position="54"/>
        <end position="87"/>
    </location>
</feature>
<comment type="caution">
    <text evidence="2">The sequence shown here is derived from an EMBL/GenBank/DDBJ whole genome shotgun (WGS) entry which is preliminary data.</text>
</comment>
<dbReference type="Proteomes" id="UP001305414">
    <property type="component" value="Unassembled WGS sequence"/>
</dbReference>
<proteinExistence type="predicted"/>
<evidence type="ECO:0000256" key="1">
    <source>
        <dbReference type="SAM" id="MobiDB-lite"/>
    </source>
</evidence>
<feature type="region of interest" description="Disordered" evidence="1">
    <location>
        <begin position="26"/>
        <end position="87"/>
    </location>
</feature>
<keyword evidence="3" id="KW-1185">Reference proteome</keyword>
<dbReference type="AlphaFoldDB" id="A0AAN7U6R2"/>
<evidence type="ECO:0008006" key="4">
    <source>
        <dbReference type="Google" id="ProtNLM"/>
    </source>
</evidence>
<feature type="region of interest" description="Disordered" evidence="1">
    <location>
        <begin position="187"/>
        <end position="216"/>
    </location>
</feature>
<organism evidence="2 3">
    <name type="scientific">Xylaria bambusicola</name>
    <dbReference type="NCBI Taxonomy" id="326684"/>
    <lineage>
        <taxon>Eukaryota</taxon>
        <taxon>Fungi</taxon>
        <taxon>Dikarya</taxon>
        <taxon>Ascomycota</taxon>
        <taxon>Pezizomycotina</taxon>
        <taxon>Sordariomycetes</taxon>
        <taxon>Xylariomycetidae</taxon>
        <taxon>Xylariales</taxon>
        <taxon>Xylariaceae</taxon>
        <taxon>Xylaria</taxon>
    </lineage>
</organism>
<sequence length="216" mass="24771">MISDTLNTELAIMDAASTAINKMFRRGSNEDEPTPGEAAGAGPGRTGSTSIDRTTADAVEHERIHKRHQEREQKVVDKERHQDHYKTTVQPLKEREVLPEEHQHAQADTQRRYVDHRDSEHDANTMLDRKKAQFKNTSEEASTQHQTIQEPTVTREHIHHHLHETIQPIVEKETVAPSVTHKTIPIKEVHREPTIDEGVTRNAAMSKEEFDSRLRK</sequence>
<dbReference type="EMBL" id="JAWHQM010000004">
    <property type="protein sequence ID" value="KAK5627015.1"/>
    <property type="molecule type" value="Genomic_DNA"/>
</dbReference>
<evidence type="ECO:0000313" key="3">
    <source>
        <dbReference type="Proteomes" id="UP001305414"/>
    </source>
</evidence>
<accession>A0AAN7U6R2</accession>
<gene>
    <name evidence="2" type="ORF">RRF57_002730</name>
</gene>
<protein>
    <recommendedName>
        <fullName evidence="4">Allergen</fullName>
    </recommendedName>
</protein>
<dbReference type="PANTHER" id="PTHR38703">
    <property type="entry name" value="CHROMOSOME 8, WHOLE GENOME SHOTGUN SEQUENCE"/>
    <property type="match status" value="1"/>
</dbReference>
<feature type="compositionally biased region" description="Basic and acidic residues" evidence="1">
    <location>
        <begin position="206"/>
        <end position="216"/>
    </location>
</feature>
<reference evidence="2 3" key="1">
    <citation type="submission" date="2023-10" db="EMBL/GenBank/DDBJ databases">
        <title>Draft genome sequence of Xylaria bambusicola isolate GMP-LS, the root and basal stem rot pathogen of sugarcane in Indonesia.</title>
        <authorList>
            <person name="Selvaraj P."/>
            <person name="Muralishankar V."/>
            <person name="Muruganantham S."/>
            <person name="Sp S."/>
            <person name="Haryani S."/>
            <person name="Lau K.J.X."/>
            <person name="Naqvi N.I."/>
        </authorList>
    </citation>
    <scope>NUCLEOTIDE SEQUENCE [LARGE SCALE GENOMIC DNA]</scope>
    <source>
        <strain evidence="2">GMP-LS</strain>
    </source>
</reference>
<name>A0AAN7U6R2_9PEZI</name>
<dbReference type="PANTHER" id="PTHR38703:SF1">
    <property type="entry name" value="ALLERGEN"/>
    <property type="match status" value="1"/>
</dbReference>
<evidence type="ECO:0000313" key="2">
    <source>
        <dbReference type="EMBL" id="KAK5627015.1"/>
    </source>
</evidence>